<feature type="signal peptide" evidence="2">
    <location>
        <begin position="1"/>
        <end position="26"/>
    </location>
</feature>
<organism evidence="3 4">
    <name type="scientific">Streptomyces venezuelae</name>
    <dbReference type="NCBI Taxonomy" id="54571"/>
    <lineage>
        <taxon>Bacteria</taxon>
        <taxon>Bacillati</taxon>
        <taxon>Actinomycetota</taxon>
        <taxon>Actinomycetes</taxon>
        <taxon>Kitasatosporales</taxon>
        <taxon>Streptomycetaceae</taxon>
        <taxon>Streptomyces</taxon>
    </lineage>
</organism>
<dbReference type="AlphaFoldDB" id="A0A5P2CHQ1"/>
<name>A0A5P2CHQ1_STRVZ</name>
<evidence type="ECO:0000256" key="1">
    <source>
        <dbReference type="SAM" id="MobiDB-lite"/>
    </source>
</evidence>
<dbReference type="InterPro" id="IPR007410">
    <property type="entry name" value="LpqE-like"/>
</dbReference>
<evidence type="ECO:0000256" key="2">
    <source>
        <dbReference type="SAM" id="SignalP"/>
    </source>
</evidence>
<dbReference type="SUPFAM" id="SSF110087">
    <property type="entry name" value="DR1885-like metal-binding protein"/>
    <property type="match status" value="1"/>
</dbReference>
<dbReference type="Proteomes" id="UP000324015">
    <property type="component" value="Chromosome"/>
</dbReference>
<feature type="region of interest" description="Disordered" evidence="1">
    <location>
        <begin position="96"/>
        <end position="118"/>
    </location>
</feature>
<feature type="compositionally biased region" description="Polar residues" evidence="1">
    <location>
        <begin position="197"/>
        <end position="207"/>
    </location>
</feature>
<reference evidence="3 4" key="1">
    <citation type="submission" date="2018-05" db="EMBL/GenBank/DDBJ databases">
        <title>Streptomyces venezuelae.</title>
        <authorList>
            <person name="Kim W."/>
            <person name="Lee N."/>
            <person name="Cho B.-K."/>
        </authorList>
    </citation>
    <scope>NUCLEOTIDE SEQUENCE [LARGE SCALE GENOMIC DNA]</scope>
    <source>
        <strain evidence="3 4">ATCC 14585</strain>
    </source>
</reference>
<feature type="compositionally biased region" description="Basic and acidic residues" evidence="1">
    <location>
        <begin position="96"/>
        <end position="107"/>
    </location>
</feature>
<dbReference type="Pfam" id="PF04314">
    <property type="entry name" value="PCuAC"/>
    <property type="match status" value="1"/>
</dbReference>
<dbReference type="InterPro" id="IPR036182">
    <property type="entry name" value="PCuAC_sf"/>
</dbReference>
<feature type="chain" id="PRO_5024867430" evidence="2">
    <location>
        <begin position="27"/>
        <end position="248"/>
    </location>
</feature>
<dbReference type="PROSITE" id="PS51257">
    <property type="entry name" value="PROKAR_LIPOPROTEIN"/>
    <property type="match status" value="1"/>
</dbReference>
<keyword evidence="2" id="KW-0732">Signal</keyword>
<evidence type="ECO:0000313" key="4">
    <source>
        <dbReference type="Proteomes" id="UP000324015"/>
    </source>
</evidence>
<dbReference type="RefSeq" id="WP_150184812.1">
    <property type="nucleotide sequence ID" value="NZ_CP029191.1"/>
</dbReference>
<sequence length="248" mass="24915">MSRSLRRGALAATALAFSLASLTACAAGNNAQTMEVKPDNAATSVGDIKIQNAMVITQPDLESTGPAVVAATIFNAGDKAQTLNSITVDGTDKKAKLTRGKDDKDSKPNGPLTIPAGGSIVIGGKDNASAVLSGSREAVKDGNAQPITFSFSSTGDVKMEAFVVPADSYFSKWGPSALPQSPDGKPSRPAKSGKPQEPSTDASGSATDPSGKPSGKPSDKPSSDTANHDAGADTDTGAENGTGTGAEH</sequence>
<protein>
    <submittedName>
        <fullName evidence="3">DUF461 domain-containing protein</fullName>
    </submittedName>
</protein>
<proteinExistence type="predicted"/>
<feature type="compositionally biased region" description="Basic and acidic residues" evidence="1">
    <location>
        <begin position="217"/>
        <end position="231"/>
    </location>
</feature>
<dbReference type="EMBL" id="CP029191">
    <property type="protein sequence ID" value="QES42364.1"/>
    <property type="molecule type" value="Genomic_DNA"/>
</dbReference>
<dbReference type="Gene3D" id="2.60.40.1890">
    <property type="entry name" value="PCu(A)C copper chaperone"/>
    <property type="match status" value="1"/>
</dbReference>
<gene>
    <name evidence="3" type="ORF">DEJ49_16415</name>
</gene>
<accession>A0A5P2CHQ1</accession>
<feature type="region of interest" description="Disordered" evidence="1">
    <location>
        <begin position="174"/>
        <end position="248"/>
    </location>
</feature>
<evidence type="ECO:0000313" key="3">
    <source>
        <dbReference type="EMBL" id="QES42364.1"/>
    </source>
</evidence>